<accession>A0A1K0GVW5</accession>
<dbReference type="EMBL" id="MEIA01000016">
    <property type="protein sequence ID" value="OJF15524.1"/>
    <property type="molecule type" value="Genomic_DNA"/>
</dbReference>
<evidence type="ECO:0000313" key="1">
    <source>
        <dbReference type="EMBL" id="OJF15524.1"/>
    </source>
</evidence>
<name>A0A1K0GVW5_9ACTN</name>
<dbReference type="Proteomes" id="UP000182486">
    <property type="component" value="Unassembled WGS sequence"/>
</dbReference>
<organism evidence="1 2">
    <name type="scientific">Couchioplanes caeruleus subsp. caeruleus</name>
    <dbReference type="NCBI Taxonomy" id="56427"/>
    <lineage>
        <taxon>Bacteria</taxon>
        <taxon>Bacillati</taxon>
        <taxon>Actinomycetota</taxon>
        <taxon>Actinomycetes</taxon>
        <taxon>Micromonosporales</taxon>
        <taxon>Micromonosporaceae</taxon>
        <taxon>Couchioplanes</taxon>
    </lineage>
</organism>
<dbReference type="AlphaFoldDB" id="A0A1K0GVW5"/>
<sequence length="136" mass="15093">MTLTAATPTTDMHTPDVPDLRELRTTVLRFLLALTDAHGLPMPADIGLTDHTERGGYRHLELRMDRNAAHDFHRWAAVLGLTAQQPSDFDLDTTQPWRALTASQHHPDGPFTGWGLIEVSCYLDLPARAQTREGAA</sequence>
<reference evidence="1 2" key="1">
    <citation type="submission" date="2016-09" db="EMBL/GenBank/DDBJ databases">
        <title>Couchioplanes caeruleus draft genome sequence.</title>
        <authorList>
            <person name="Sheehan J."/>
            <person name="Caffrey P."/>
        </authorList>
    </citation>
    <scope>NUCLEOTIDE SEQUENCE [LARGE SCALE GENOMIC DNA]</scope>
    <source>
        <strain evidence="1 2">DSM 43634</strain>
    </source>
</reference>
<comment type="caution">
    <text evidence="1">The sequence shown here is derived from an EMBL/GenBank/DDBJ whole genome shotgun (WGS) entry which is preliminary data.</text>
</comment>
<gene>
    <name evidence="1" type="ORF">BG844_04060</name>
</gene>
<keyword evidence="2" id="KW-1185">Reference proteome</keyword>
<protein>
    <submittedName>
        <fullName evidence="1">Uncharacterized protein</fullName>
    </submittedName>
</protein>
<evidence type="ECO:0000313" key="2">
    <source>
        <dbReference type="Proteomes" id="UP000182486"/>
    </source>
</evidence>
<dbReference type="RefSeq" id="WP_071803380.1">
    <property type="nucleotide sequence ID" value="NZ_MEIA01000016.1"/>
</dbReference>
<proteinExistence type="predicted"/>